<reference evidence="3 4" key="1">
    <citation type="journal article" date="2020" name="Nature">
        <title>Bacterial chemolithoautotrophy via manganese oxidation.</title>
        <authorList>
            <person name="Yu H."/>
            <person name="Leadbetter J.R."/>
        </authorList>
    </citation>
    <scope>NUCLEOTIDE SEQUENCE [LARGE SCALE GENOMIC DNA]</scope>
    <source>
        <strain evidence="3 4">Mn-1</strain>
    </source>
</reference>
<organism evidence="3 4">
    <name type="scientific">Candidatus Manganitrophus noduliformans</name>
    <dbReference type="NCBI Taxonomy" id="2606439"/>
    <lineage>
        <taxon>Bacteria</taxon>
        <taxon>Pseudomonadati</taxon>
        <taxon>Nitrospirota</taxon>
        <taxon>Nitrospiria</taxon>
        <taxon>Candidatus Troglogloeales</taxon>
        <taxon>Candidatus Manganitrophaceae</taxon>
        <taxon>Candidatus Manganitrophus</taxon>
    </lineage>
</organism>
<protein>
    <submittedName>
        <fullName evidence="3">Uncharacterized protein</fullName>
    </submittedName>
</protein>
<evidence type="ECO:0000256" key="2">
    <source>
        <dbReference type="SAM" id="SignalP"/>
    </source>
</evidence>
<keyword evidence="4" id="KW-1185">Reference proteome</keyword>
<gene>
    <name evidence="3" type="ORF">MNODULE_12835</name>
</gene>
<feature type="region of interest" description="Disordered" evidence="1">
    <location>
        <begin position="21"/>
        <end position="203"/>
    </location>
</feature>
<evidence type="ECO:0000256" key="1">
    <source>
        <dbReference type="SAM" id="MobiDB-lite"/>
    </source>
</evidence>
<dbReference type="Proteomes" id="UP000534783">
    <property type="component" value="Unassembled WGS sequence"/>
</dbReference>
<name>A0A7X6DQQ3_9BACT</name>
<keyword evidence="2" id="KW-0732">Signal</keyword>
<proteinExistence type="predicted"/>
<accession>A0A7X6DQQ3</accession>
<comment type="caution">
    <text evidence="3">The sequence shown here is derived from an EMBL/GenBank/DDBJ whole genome shotgun (WGS) entry which is preliminary data.</text>
</comment>
<feature type="compositionally biased region" description="Low complexity" evidence="1">
    <location>
        <begin position="140"/>
        <end position="156"/>
    </location>
</feature>
<feature type="signal peptide" evidence="2">
    <location>
        <begin position="1"/>
        <end position="20"/>
    </location>
</feature>
<feature type="compositionally biased region" description="Pro residues" evidence="1">
    <location>
        <begin position="97"/>
        <end position="127"/>
    </location>
</feature>
<feature type="chain" id="PRO_5031290353" evidence="2">
    <location>
        <begin position="21"/>
        <end position="203"/>
    </location>
</feature>
<sequence>MRKSALFLLLLLLCAAPSFAQMEDRGGPGDFGAPPGTDSDPFGTPPRTAPDPGDRGGLDPCPPGSTAPDINPGDRGGLGEPGTPGDRQLEQRELPPGSVPPNPPGSVPSDPPGSLPSNPPGSIPPNPQGSVPGDQGGSFGQPDPGNQDQFGQDQFGMTDCPPGTDRGGGLDQRGGLSEPPSQDVPGSERETPPPLLPPAGGIQ</sequence>
<evidence type="ECO:0000313" key="4">
    <source>
        <dbReference type="Proteomes" id="UP000534783"/>
    </source>
</evidence>
<evidence type="ECO:0000313" key="3">
    <source>
        <dbReference type="EMBL" id="NKE71626.1"/>
    </source>
</evidence>
<dbReference type="AlphaFoldDB" id="A0A7X6DQQ3"/>
<dbReference type="EMBL" id="VTOW01000002">
    <property type="protein sequence ID" value="NKE71626.1"/>
    <property type="molecule type" value="Genomic_DNA"/>
</dbReference>
<dbReference type="RefSeq" id="WP_168060434.1">
    <property type="nucleotide sequence ID" value="NZ_VTOW01000002.1"/>
</dbReference>